<sequence length="37" mass="4276">MKATGKLTCKMHYKKILSENLLVLKTVFNKRLKENGP</sequence>
<organism evidence="1 2">
    <name type="scientific">Thermoclostridium stercorarium (strain ATCC 35414 / DSM 8532 / NCIMB 11754)</name>
    <name type="common">Clostridium stercorarium</name>
    <dbReference type="NCBI Taxonomy" id="1121335"/>
    <lineage>
        <taxon>Bacteria</taxon>
        <taxon>Bacillati</taxon>
        <taxon>Bacillota</taxon>
        <taxon>Clostridia</taxon>
        <taxon>Eubacteriales</taxon>
        <taxon>Oscillospiraceae</taxon>
        <taxon>Thermoclostridium</taxon>
    </lineage>
</organism>
<proteinExistence type="predicted"/>
<dbReference type="STRING" id="1121335.Cst_c00600"/>
<reference evidence="1 2" key="1">
    <citation type="journal article" date="2013" name="Genome Announc.">
        <title>Complete genome sequence of Clostridium stercorarium subsp. stercorarium strain DSM 8532, a thermophilic degrader of plant cell wall fibers.</title>
        <authorList>
            <person name="Poehlein A."/>
            <person name="Zverlov V.V."/>
            <person name="Daniel R."/>
            <person name="Schwarz W.H."/>
            <person name="Liebl W."/>
        </authorList>
    </citation>
    <scope>NUCLEOTIDE SEQUENCE [LARGE SCALE GENOMIC DNA]</scope>
    <source>
        <strain evidence="2">ATCC 35414 / DSM 8532 / NCIMB 11754</strain>
    </source>
</reference>
<gene>
    <name evidence="1" type="ordered locus">Cst_c00600</name>
</gene>
<name>L7VK49_THES1</name>
<dbReference type="KEGG" id="css:Cst_c00600"/>
<keyword evidence="2" id="KW-1185">Reference proteome</keyword>
<dbReference type="Proteomes" id="UP000011220">
    <property type="component" value="Chromosome"/>
</dbReference>
<evidence type="ECO:0000313" key="2">
    <source>
        <dbReference type="Proteomes" id="UP000011220"/>
    </source>
</evidence>
<accession>L7VK49</accession>
<dbReference type="EMBL" id="CP004044">
    <property type="protein sequence ID" value="AGC67092.1"/>
    <property type="molecule type" value="Genomic_DNA"/>
</dbReference>
<evidence type="ECO:0000313" key="1">
    <source>
        <dbReference type="EMBL" id="AGC67092.1"/>
    </source>
</evidence>
<dbReference type="AlphaFoldDB" id="L7VK49"/>
<protein>
    <submittedName>
        <fullName evidence="1">Uncharacterized protein</fullName>
    </submittedName>
</protein>